<organism evidence="2 3">
    <name type="scientific">[Ruminococcus] lactaris</name>
    <dbReference type="NCBI Taxonomy" id="46228"/>
    <lineage>
        <taxon>Bacteria</taxon>
        <taxon>Bacillati</taxon>
        <taxon>Bacillota</taxon>
        <taxon>Clostridia</taxon>
        <taxon>Lachnospirales</taxon>
        <taxon>Lachnospiraceae</taxon>
        <taxon>Mediterraneibacter</taxon>
    </lineage>
</organism>
<accession>A0A414P7V9</accession>
<sequence>MNFGQALEKVKAGEKIFRLGWNGKDMFVVYQKGYPDGIPCNQQTAKAWGLKEGDLFKCDPYLQIKTANGSHAMWVPSIGDILAEDWEYIR</sequence>
<dbReference type="InterPro" id="IPR021361">
    <property type="entry name" value="Tad2-like_dom"/>
</dbReference>
<dbReference type="EMBL" id="QRHG01000006">
    <property type="protein sequence ID" value="RHF62300.1"/>
    <property type="molecule type" value="Genomic_DNA"/>
</dbReference>
<dbReference type="Pfam" id="PF11195">
    <property type="entry name" value="Tad2-like"/>
    <property type="match status" value="1"/>
</dbReference>
<evidence type="ECO:0000259" key="1">
    <source>
        <dbReference type="Pfam" id="PF11195"/>
    </source>
</evidence>
<gene>
    <name evidence="2" type="ORF">DW672_03405</name>
</gene>
<reference evidence="2 3" key="1">
    <citation type="submission" date="2018-08" db="EMBL/GenBank/DDBJ databases">
        <title>A genome reference for cultivated species of the human gut microbiota.</title>
        <authorList>
            <person name="Zou Y."/>
            <person name="Xue W."/>
            <person name="Luo G."/>
        </authorList>
    </citation>
    <scope>NUCLEOTIDE SEQUENCE [LARGE SCALE GENOMIC DNA]</scope>
    <source>
        <strain evidence="2 3">AM25-1LB</strain>
    </source>
</reference>
<dbReference type="RefSeq" id="WP_118212550.1">
    <property type="nucleotide sequence ID" value="NZ_CBCSYD010000004.1"/>
</dbReference>
<proteinExistence type="predicted"/>
<evidence type="ECO:0000313" key="3">
    <source>
        <dbReference type="Proteomes" id="UP000284902"/>
    </source>
</evidence>
<evidence type="ECO:0000313" key="2">
    <source>
        <dbReference type="EMBL" id="RHF62300.1"/>
    </source>
</evidence>
<feature type="domain" description="Thoeris anti-defense 2-like" evidence="1">
    <location>
        <begin position="1"/>
        <end position="88"/>
    </location>
</feature>
<dbReference type="Proteomes" id="UP000284902">
    <property type="component" value="Unassembled WGS sequence"/>
</dbReference>
<protein>
    <submittedName>
        <fullName evidence="2">DUF2829 domain-containing protein</fullName>
    </submittedName>
</protein>
<comment type="caution">
    <text evidence="2">The sequence shown here is derived from an EMBL/GenBank/DDBJ whole genome shotgun (WGS) entry which is preliminary data.</text>
</comment>
<name>A0A414P7V9_9FIRM</name>
<dbReference type="AlphaFoldDB" id="A0A414P7V9"/>